<proteinExistence type="predicted"/>
<evidence type="ECO:0000256" key="3">
    <source>
        <dbReference type="SAM" id="Phobius"/>
    </source>
</evidence>
<dbReference type="Proteomes" id="UP000623440">
    <property type="component" value="Unassembled WGS sequence"/>
</dbReference>
<feature type="compositionally biased region" description="Polar residues" evidence="2">
    <location>
        <begin position="708"/>
        <end position="718"/>
    </location>
</feature>
<comment type="caution">
    <text evidence="6">The sequence shown here is derived from an EMBL/GenBank/DDBJ whole genome shotgun (WGS) entry which is preliminary data.</text>
</comment>
<sequence>MGELLHECDRYIIDVAINKLLARLLLGHQENKMGEHVGQHKKGITASFSIPTLKQPTRGFGLESSGASSQATTDVQLKKPLGHDISRMSLRPQTKLTVNQPGDVYEQEADKVAQQVMQRMSEPAGNQQSIQREELLEEEEELQMKSLAGSSISLQREELPEEEEELQMKSLAGSSISLQREELPEEKEELQMKPLTASSQAVSRVQPSNKPLTHDISRMSLRLQTRLTVNQPGDVYEQEADRVAGQVIQRMSESVNRQSIRREALPEEEDQLQMKSLADSITPVVQRKGGGGIAATSELETSIQQARGGGQPLSDDIRQPMEVAFGTDFSSVKVHTDSRSDQLNQSVQARAFTTGQDIFFRQGEYSPGSHGGKELLAHELTHVVQQNGSAVQTKADQAIRRKPDSLKTEAVRVSELSHQDIDIQRLCSECEQEQQVLQAKELPSRTIQLAPHLQAVNTQSSQTIEQDAAEYVDKDVRQRLDNNFSAKGNAGVKFSLASGTTEPPPDDNPQEQDQSPTKAQEAKKALTSGEAGNENSVEIAAPQDESSAVVETGSAAKTEGGANVTAEAVEAAKTESKKTKSEKSVNKDGDVKGEELENLPQLKAVTSVATEEKAPKPNPKGITKALNPETKADKGKQLKGEESVQKAGAVKGEGLEKPLQSKAAATDVTGEKATKLNPEGIAKAVNPKTVAEKEQATNAVLEAKAKQNAVNTKTSQLAATGINFAPPQQEETPEQEEENAIFQEQQKAAAISITNSFLADAALRVQTITQLGQGIGARIQNSAENTKASIMGSVQQQKATVSAQIAQQRDQAQSEAQATIAQIQAQYQAATATTSQATATSRQKVGTEYTTSLQKVDASENKQLARIEEFYTQAREKYRAAGVKIGNEAIAFGEQKATQWESQITGKDDSFLDGPLTDNRLKARAKAAREVAKQYKDGLIEEGNKQADGVAQGKPKDIEAIHDIAKKSREQLQTLQQQSLDNLNAVEQQTLSQLAEAQNQLTQTANQTLQGTLQSLNQQEVAQLQLLEGYGQRQVSAIERDAEKAIASIQDGINQAAANLQNAIQDTQAQLEGMPVPNPDELGVTLAEMLAQFDSSVAKVQEQTEQGITASEQGIVQGGQQVVGGISKIAQSGLEESAAVTQEAKSTLTNLNQGATDTFNQIQQAVTKTVTNTTETAVTGFGQTTQGVQTAFDQVNQNLDSNFQKSVNDLEEGLRGAIQGSKQPNLDSDIQKYADEAADKEEPRWKTVLKVLLVIAVIVVAIIVAPAVIGAVGAVAGALGAGAAAGAIGTVVGGAIVGAVAGAVIQMGNNAIDGKNLLDGVGKAALVGAIGGALGGAGGLLGNALGQAGRLGAGLTQSVLKFGIDVAFDIAGAIAGDLAVGNPITVEGILIGAGIGAAVQISTANLGKLGKFGRSVQGMQTRTFQAGERFGTSLGDGIKSGFGGKVDAPTVGRPDVDVPGVQRPATEIPRGDRLVADTPNSTRPDMDMPGGKQPEIEVKAPETTTQTGRSTHVDEPEVEPGVVAKETTADGHEIKVLKDGRVVRCSTCGEIRQEYKEILEQNPDLKQRLDEIENIKDADAKAKAAEQFADELSQKKQTEQSSNDIRQDENIPGAKAQTSDVNTTDLKPPEANIPTKGNTSEVEQSASYAYRVQGGTALPKISHERLQVGGNGEIKVIPEPGKTKQTKLYITFDDPQRMRVYLRDNRPGAYLISFEVDPAFVQQVRANAVRQAEIRGNRGAPEISDPSKTTPEVREQLGLQKHESTAYGLPEKWIEQLEKAARPGTVKIERDEK</sequence>
<keyword evidence="3" id="KW-0812">Transmembrane</keyword>
<feature type="compositionally biased region" description="Basic and acidic residues" evidence="2">
    <location>
        <begin position="1751"/>
        <end position="1761"/>
    </location>
</feature>
<feature type="coiled-coil region" evidence="1">
    <location>
        <begin position="958"/>
        <end position="1007"/>
    </location>
</feature>
<dbReference type="Pfam" id="PF15500">
    <property type="entry name" value="Ntox1"/>
    <property type="match status" value="1"/>
</dbReference>
<organism evidence="6 7">
    <name type="scientific">Nostoc flagelliforme FACHB-838</name>
    <dbReference type="NCBI Taxonomy" id="2692904"/>
    <lineage>
        <taxon>Bacteria</taxon>
        <taxon>Bacillati</taxon>
        <taxon>Cyanobacteriota</taxon>
        <taxon>Cyanophyceae</taxon>
        <taxon>Nostocales</taxon>
        <taxon>Nostocaceae</taxon>
        <taxon>Nostoc</taxon>
    </lineage>
</organism>
<keyword evidence="3" id="KW-1133">Transmembrane helix</keyword>
<dbReference type="PANTHER" id="PTHR21713">
    <property type="entry name" value="NASCENT POLYPEPTIDE ASSOCIATED COMPLEX ALPHA SUBUNIT-RELATED"/>
    <property type="match status" value="1"/>
</dbReference>
<feature type="domain" description="Putative RNase-like toxin toxin1" evidence="5">
    <location>
        <begin position="1523"/>
        <end position="1596"/>
    </location>
</feature>
<evidence type="ECO:0000256" key="1">
    <source>
        <dbReference type="SAM" id="Coils"/>
    </source>
</evidence>
<feature type="domain" description="eCIS core" evidence="4">
    <location>
        <begin position="312"/>
        <end position="388"/>
    </location>
</feature>
<dbReference type="InterPro" id="IPR029137">
    <property type="entry name" value="Ntox1"/>
</dbReference>
<feature type="compositionally biased region" description="Basic and acidic residues" evidence="2">
    <location>
        <begin position="630"/>
        <end position="644"/>
    </location>
</feature>
<feature type="region of interest" description="Disordered" evidence="2">
    <location>
        <begin position="494"/>
        <end position="680"/>
    </location>
</feature>
<feature type="transmembrane region" description="Helical" evidence="3">
    <location>
        <begin position="1283"/>
        <end position="1305"/>
    </location>
</feature>
<feature type="compositionally biased region" description="Low complexity" evidence="2">
    <location>
        <begin position="559"/>
        <end position="569"/>
    </location>
</feature>
<reference evidence="6 7" key="1">
    <citation type="journal article" date="2020" name="ISME J.">
        <title>Comparative genomics reveals insights into cyanobacterial evolution and habitat adaptation.</title>
        <authorList>
            <person name="Chen M.Y."/>
            <person name="Teng W.K."/>
            <person name="Zhao L."/>
            <person name="Hu C.X."/>
            <person name="Zhou Y.K."/>
            <person name="Han B.P."/>
            <person name="Song L.R."/>
            <person name="Shu W.S."/>
        </authorList>
    </citation>
    <scope>NUCLEOTIDE SEQUENCE [LARGE SCALE GENOMIC DNA]</scope>
    <source>
        <strain evidence="6 7">FACHB-838</strain>
    </source>
</reference>
<keyword evidence="1" id="KW-0175">Coiled coil</keyword>
<feature type="region of interest" description="Disordered" evidence="2">
    <location>
        <begin position="1737"/>
        <end position="1761"/>
    </location>
</feature>
<feature type="transmembrane region" description="Helical" evidence="3">
    <location>
        <begin position="1325"/>
        <end position="1345"/>
    </location>
</feature>
<keyword evidence="7" id="KW-1185">Reference proteome</keyword>
<feature type="compositionally biased region" description="Polar residues" evidence="2">
    <location>
        <begin position="196"/>
        <end position="211"/>
    </location>
</feature>
<feature type="compositionally biased region" description="Polar residues" evidence="2">
    <location>
        <begin position="1616"/>
        <end position="1625"/>
    </location>
</feature>
<feature type="region of interest" description="Disordered" evidence="2">
    <location>
        <begin position="1583"/>
        <end position="1642"/>
    </location>
</feature>
<name>A0ABR8DLJ5_9NOSO</name>
<evidence type="ECO:0000313" key="7">
    <source>
        <dbReference type="Proteomes" id="UP000623440"/>
    </source>
</evidence>
<evidence type="ECO:0000259" key="4">
    <source>
        <dbReference type="Pfam" id="PF13699"/>
    </source>
</evidence>
<feature type="region of interest" description="Disordered" evidence="2">
    <location>
        <begin position="147"/>
        <end position="212"/>
    </location>
</feature>
<protein>
    <submittedName>
        <fullName evidence="6">DUF4157 domain-containing protein</fullName>
    </submittedName>
</protein>
<evidence type="ECO:0000313" key="6">
    <source>
        <dbReference type="EMBL" id="MBD2530316.1"/>
    </source>
</evidence>
<feature type="region of interest" description="Disordered" evidence="2">
    <location>
        <begin position="1445"/>
        <end position="1521"/>
    </location>
</feature>
<dbReference type="RefSeq" id="WP_190940874.1">
    <property type="nucleotide sequence ID" value="NZ_JACJSI010000019.1"/>
</dbReference>
<dbReference type="EMBL" id="JACJSI010000019">
    <property type="protein sequence ID" value="MBD2530316.1"/>
    <property type="molecule type" value="Genomic_DNA"/>
</dbReference>
<keyword evidence="3" id="KW-0472">Membrane</keyword>
<feature type="region of interest" description="Disordered" evidence="2">
    <location>
        <begin position="704"/>
        <end position="736"/>
    </location>
</feature>
<evidence type="ECO:0000259" key="5">
    <source>
        <dbReference type="Pfam" id="PF15500"/>
    </source>
</evidence>
<dbReference type="InterPro" id="IPR025295">
    <property type="entry name" value="eCIS_core_dom"/>
</dbReference>
<accession>A0ABR8DLJ5</accession>
<gene>
    <name evidence="6" type="ORF">H6G97_12335</name>
</gene>
<evidence type="ECO:0000256" key="2">
    <source>
        <dbReference type="SAM" id="MobiDB-lite"/>
    </source>
</evidence>
<dbReference type="InterPro" id="IPR016641">
    <property type="entry name" value="EGD2/NACA0like"/>
</dbReference>
<feature type="compositionally biased region" description="Basic and acidic residues" evidence="2">
    <location>
        <begin position="570"/>
        <end position="595"/>
    </location>
</feature>
<feature type="transmembrane region" description="Helical" evidence="3">
    <location>
        <begin position="1251"/>
        <end position="1276"/>
    </location>
</feature>
<dbReference type="Pfam" id="PF13699">
    <property type="entry name" value="eCIS_core"/>
    <property type="match status" value="1"/>
</dbReference>